<keyword evidence="2" id="KW-1185">Reference proteome</keyword>
<evidence type="ECO:0000313" key="2">
    <source>
        <dbReference type="Proteomes" id="UP000689195"/>
    </source>
</evidence>
<gene>
    <name evidence="1" type="ORF">PPENT_87.1.T0500251</name>
</gene>
<protein>
    <submittedName>
        <fullName evidence="1">Uncharacterized protein</fullName>
    </submittedName>
</protein>
<comment type="caution">
    <text evidence="1">The sequence shown here is derived from an EMBL/GenBank/DDBJ whole genome shotgun (WGS) entry which is preliminary data.</text>
</comment>
<sequence>MPYIEQSIQNQRPSGKIEIALKINNLQVITNQFKIQFINNQNPNIMERIFIRKLNGNKKINTSIQLQKYIMSMPIKFINLEIKLLFQWFHKSPSNHRILYKKSLFNSKIGIREIFFQNLNLLEKQINELFKKSDILIQVRSKHYNQFKNLILMLWKKQIKWQFQNIRNKSAMQEFLIFKKEDFEWKGGREKLLYQRQIILLFIIHSMLEKREYSNILRIDCIFWIHQYQQMGTIQLLIIYAWLQIASFNSNKFIIIYNQLNTHLNFQIKEEINQQKQNKLGLILQKVLCLLTTLLIQQYQIESKNNYRLEEVHQKQILKLQIQEQENQYF</sequence>
<dbReference type="AlphaFoldDB" id="A0A8S1UYD3"/>
<evidence type="ECO:0000313" key="1">
    <source>
        <dbReference type="EMBL" id="CAD8169277.1"/>
    </source>
</evidence>
<accession>A0A8S1UYD3</accession>
<dbReference type="Proteomes" id="UP000689195">
    <property type="component" value="Unassembled WGS sequence"/>
</dbReference>
<name>A0A8S1UYD3_9CILI</name>
<organism evidence="1 2">
    <name type="scientific">Paramecium pentaurelia</name>
    <dbReference type="NCBI Taxonomy" id="43138"/>
    <lineage>
        <taxon>Eukaryota</taxon>
        <taxon>Sar</taxon>
        <taxon>Alveolata</taxon>
        <taxon>Ciliophora</taxon>
        <taxon>Intramacronucleata</taxon>
        <taxon>Oligohymenophorea</taxon>
        <taxon>Peniculida</taxon>
        <taxon>Parameciidae</taxon>
        <taxon>Paramecium</taxon>
    </lineage>
</organism>
<reference evidence="1" key="1">
    <citation type="submission" date="2021-01" db="EMBL/GenBank/DDBJ databases">
        <authorList>
            <consortium name="Genoscope - CEA"/>
            <person name="William W."/>
        </authorList>
    </citation>
    <scope>NUCLEOTIDE SEQUENCE</scope>
</reference>
<proteinExistence type="predicted"/>
<dbReference type="EMBL" id="CAJJDO010000050">
    <property type="protein sequence ID" value="CAD8169277.1"/>
    <property type="molecule type" value="Genomic_DNA"/>
</dbReference>